<keyword evidence="4 13" id="KW-0175">Coiled coil</keyword>
<dbReference type="PANTHER" id="PTHR21625:SF0">
    <property type="entry name" value="DYNEIN REGULATORY COMPLEX SUBUNIT 2"/>
    <property type="match status" value="1"/>
</dbReference>
<dbReference type="Proteomes" id="UP000005408">
    <property type="component" value="Unassembled WGS sequence"/>
</dbReference>
<evidence type="ECO:0000256" key="14">
    <source>
        <dbReference type="SAM" id="MobiDB-lite"/>
    </source>
</evidence>
<evidence type="ECO:0000313" key="16">
    <source>
        <dbReference type="EnsemblMetazoa" id="G20310.1:cds"/>
    </source>
</evidence>
<feature type="compositionally biased region" description="Basic residues" evidence="14">
    <location>
        <begin position="1"/>
        <end position="12"/>
    </location>
</feature>
<dbReference type="GO" id="GO:0003352">
    <property type="term" value="P:regulation of cilium movement"/>
    <property type="evidence" value="ECO:0007669"/>
    <property type="project" value="TreeGrafter"/>
</dbReference>
<evidence type="ECO:0000256" key="9">
    <source>
        <dbReference type="ARBA" id="ARBA00038424"/>
    </source>
</evidence>
<reference evidence="16" key="1">
    <citation type="submission" date="2022-08" db="UniProtKB">
        <authorList>
            <consortium name="EnsemblMetazoa"/>
        </authorList>
    </citation>
    <scope>IDENTIFICATION</scope>
    <source>
        <strain evidence="16">05x7-T-G4-1.051#20</strain>
    </source>
</reference>
<evidence type="ECO:0000256" key="13">
    <source>
        <dbReference type="SAM" id="Coils"/>
    </source>
</evidence>
<dbReference type="GO" id="GO:0070286">
    <property type="term" value="P:axonemal dynein complex assembly"/>
    <property type="evidence" value="ECO:0007669"/>
    <property type="project" value="InterPro"/>
</dbReference>
<evidence type="ECO:0000313" key="17">
    <source>
        <dbReference type="Proteomes" id="UP000005408"/>
    </source>
</evidence>
<evidence type="ECO:0000256" key="5">
    <source>
        <dbReference type="ARBA" id="ARBA00023069"/>
    </source>
</evidence>
<keyword evidence="2" id="KW-0963">Cytoplasm</keyword>
<evidence type="ECO:0000256" key="10">
    <source>
        <dbReference type="ARBA" id="ARBA00040899"/>
    </source>
</evidence>
<feature type="coiled-coil region" evidence="13">
    <location>
        <begin position="93"/>
        <end position="149"/>
    </location>
</feature>
<dbReference type="Pfam" id="PF14772">
    <property type="entry name" value="NYD-SP28"/>
    <property type="match status" value="1"/>
</dbReference>
<evidence type="ECO:0000256" key="7">
    <source>
        <dbReference type="ARBA" id="ARBA00023273"/>
    </source>
</evidence>
<evidence type="ECO:0000256" key="6">
    <source>
        <dbReference type="ARBA" id="ARBA00023212"/>
    </source>
</evidence>
<dbReference type="InterPro" id="IPR039505">
    <property type="entry name" value="DRC1/2_N"/>
</dbReference>
<keyword evidence="6" id="KW-0206">Cytoskeleton</keyword>
<evidence type="ECO:0000256" key="12">
    <source>
        <dbReference type="ARBA" id="ARBA00045865"/>
    </source>
</evidence>
<sequence length="165" mass="19326">MGPKKKGKKSGKLSKMTEEERLAYEEQKNLAEEELKKKKEDMLTQFFKAKEERATKFNINKLNHQWRNIMREKQIQGTEEGPGNSESDIERIVDRKDATIKSLAKDLQEADEQYSMALRAHLQNVDGLIDQQKLRIQSLQQEYEEEMEVIHEEFDTERAIMIGPA</sequence>
<keyword evidence="5" id="KW-0969">Cilium</keyword>
<dbReference type="PANTHER" id="PTHR21625">
    <property type="entry name" value="NYD-SP28 PROTEIN"/>
    <property type="match status" value="1"/>
</dbReference>
<feature type="region of interest" description="Disordered" evidence="14">
    <location>
        <begin position="1"/>
        <end position="21"/>
    </location>
</feature>
<dbReference type="GO" id="GO:0060285">
    <property type="term" value="P:cilium-dependent cell motility"/>
    <property type="evidence" value="ECO:0007669"/>
    <property type="project" value="TreeGrafter"/>
</dbReference>
<keyword evidence="3" id="KW-0282">Flagellum</keyword>
<evidence type="ECO:0000256" key="11">
    <source>
        <dbReference type="ARBA" id="ARBA00041517"/>
    </source>
</evidence>
<organism evidence="16 17">
    <name type="scientific">Magallana gigas</name>
    <name type="common">Pacific oyster</name>
    <name type="synonym">Crassostrea gigas</name>
    <dbReference type="NCBI Taxonomy" id="29159"/>
    <lineage>
        <taxon>Eukaryota</taxon>
        <taxon>Metazoa</taxon>
        <taxon>Spiralia</taxon>
        <taxon>Lophotrochozoa</taxon>
        <taxon>Mollusca</taxon>
        <taxon>Bivalvia</taxon>
        <taxon>Autobranchia</taxon>
        <taxon>Pteriomorphia</taxon>
        <taxon>Ostreida</taxon>
        <taxon>Ostreoidea</taxon>
        <taxon>Ostreidae</taxon>
        <taxon>Magallana</taxon>
    </lineage>
</organism>
<keyword evidence="7" id="KW-0966">Cell projection</keyword>
<evidence type="ECO:0000259" key="15">
    <source>
        <dbReference type="Pfam" id="PF14772"/>
    </source>
</evidence>
<comment type="subcellular location">
    <subcellularLocation>
        <location evidence="1">Cytoplasm</location>
        <location evidence="1">Cytoskeleton</location>
        <location evidence="1">Flagellum axoneme</location>
    </subcellularLocation>
    <subcellularLocation>
        <location evidence="8">Cytoplasm</location>
        <location evidence="8">Cytoskeleton</location>
        <location evidence="8">Flagellum basal body</location>
    </subcellularLocation>
</comment>
<protein>
    <recommendedName>
        <fullName evidence="10">Dynein regulatory complex subunit 2</fullName>
    </recommendedName>
    <alternativeName>
        <fullName evidence="11">Coiled-coil domain-containing protein 65</fullName>
    </alternativeName>
</protein>
<dbReference type="InterPro" id="IPR039750">
    <property type="entry name" value="DRC1/DRC2"/>
</dbReference>
<evidence type="ECO:0000256" key="1">
    <source>
        <dbReference type="ARBA" id="ARBA00004611"/>
    </source>
</evidence>
<dbReference type="EnsemblMetazoa" id="G20310.1">
    <property type="protein sequence ID" value="G20310.1:cds"/>
    <property type="gene ID" value="G20310"/>
</dbReference>
<proteinExistence type="inferred from homology"/>
<evidence type="ECO:0000256" key="3">
    <source>
        <dbReference type="ARBA" id="ARBA00022846"/>
    </source>
</evidence>
<evidence type="ECO:0000256" key="8">
    <source>
        <dbReference type="ARBA" id="ARBA00037841"/>
    </source>
</evidence>
<comment type="similarity">
    <text evidence="9">Belongs to the DRC2 family.</text>
</comment>
<dbReference type="AlphaFoldDB" id="A0A8W8JTT7"/>
<keyword evidence="17" id="KW-1185">Reference proteome</keyword>
<comment type="function">
    <text evidence="12">Component of the nexin-dynein regulatory complex (N-DRC), a key regulator of ciliary/flagellar motility which maintains the alignment and integrity of the distal axoneme and regulates microtubule sliding in motile axonemes. Plays a critical role in the assembly of N-DRC and also stabilizes the assembly of multiple inner dynein arms and radial spokes. Coassembles with DRC1 to form a central scaffold needed for assembly of the N-DRC and its attachment to the outer doublet microtubules.</text>
</comment>
<feature type="domain" description="Dynein regulatory complex protein 1/2 N-terminal" evidence="15">
    <location>
        <begin position="27"/>
        <end position="125"/>
    </location>
</feature>
<name>A0A8W8JTT7_MAGGI</name>
<evidence type="ECO:0000256" key="4">
    <source>
        <dbReference type="ARBA" id="ARBA00023054"/>
    </source>
</evidence>
<accession>A0A8W8JTT7</accession>
<evidence type="ECO:0000256" key="2">
    <source>
        <dbReference type="ARBA" id="ARBA00022490"/>
    </source>
</evidence>
<dbReference type="GO" id="GO:0005858">
    <property type="term" value="C:axonemal dynein complex"/>
    <property type="evidence" value="ECO:0007669"/>
    <property type="project" value="InterPro"/>
</dbReference>